<dbReference type="EMBL" id="JABFUD020000010">
    <property type="protein sequence ID" value="KAI5074313.1"/>
    <property type="molecule type" value="Genomic_DNA"/>
</dbReference>
<dbReference type="AlphaFoldDB" id="A0A9D4UVK0"/>
<organism evidence="4 5">
    <name type="scientific">Adiantum capillus-veneris</name>
    <name type="common">Maidenhair fern</name>
    <dbReference type="NCBI Taxonomy" id="13818"/>
    <lineage>
        <taxon>Eukaryota</taxon>
        <taxon>Viridiplantae</taxon>
        <taxon>Streptophyta</taxon>
        <taxon>Embryophyta</taxon>
        <taxon>Tracheophyta</taxon>
        <taxon>Polypodiopsida</taxon>
        <taxon>Polypodiidae</taxon>
        <taxon>Polypodiales</taxon>
        <taxon>Pteridineae</taxon>
        <taxon>Pteridaceae</taxon>
        <taxon>Vittarioideae</taxon>
        <taxon>Adiantum</taxon>
    </lineage>
</organism>
<keyword evidence="1" id="KW-0479">Metal-binding</keyword>
<evidence type="ECO:0000256" key="1">
    <source>
        <dbReference type="PROSITE-ProRule" id="PRU00175"/>
    </source>
</evidence>
<keyword evidence="2" id="KW-0812">Transmembrane</keyword>
<dbReference type="GO" id="GO:0008270">
    <property type="term" value="F:zinc ion binding"/>
    <property type="evidence" value="ECO:0007669"/>
    <property type="project" value="UniProtKB-KW"/>
</dbReference>
<feature type="transmembrane region" description="Helical" evidence="2">
    <location>
        <begin position="342"/>
        <end position="361"/>
    </location>
</feature>
<keyword evidence="1" id="KW-0863">Zinc-finger</keyword>
<keyword evidence="1" id="KW-0862">Zinc</keyword>
<comment type="caution">
    <text evidence="4">The sequence shown here is derived from an EMBL/GenBank/DDBJ whole genome shotgun (WGS) entry which is preliminary data.</text>
</comment>
<protein>
    <recommendedName>
        <fullName evidence="3">RING-type domain-containing protein</fullName>
    </recommendedName>
</protein>
<keyword evidence="2" id="KW-1133">Transmembrane helix</keyword>
<dbReference type="PROSITE" id="PS50089">
    <property type="entry name" value="ZF_RING_2"/>
    <property type="match status" value="1"/>
</dbReference>
<proteinExistence type="predicted"/>
<evidence type="ECO:0000259" key="3">
    <source>
        <dbReference type="PROSITE" id="PS50089"/>
    </source>
</evidence>
<feature type="transmembrane region" description="Helical" evidence="2">
    <location>
        <begin position="242"/>
        <end position="261"/>
    </location>
</feature>
<reference evidence="4" key="1">
    <citation type="submission" date="2021-01" db="EMBL/GenBank/DDBJ databases">
        <title>Adiantum capillus-veneris genome.</title>
        <authorList>
            <person name="Fang Y."/>
            <person name="Liao Q."/>
        </authorList>
    </citation>
    <scope>NUCLEOTIDE SEQUENCE</scope>
    <source>
        <strain evidence="4">H3</strain>
        <tissue evidence="4">Leaf</tissue>
    </source>
</reference>
<dbReference type="SMART" id="SM00184">
    <property type="entry name" value="RING"/>
    <property type="match status" value="1"/>
</dbReference>
<keyword evidence="2" id="KW-0472">Membrane</keyword>
<dbReference type="InterPro" id="IPR013083">
    <property type="entry name" value="Znf_RING/FYVE/PHD"/>
</dbReference>
<evidence type="ECO:0000313" key="4">
    <source>
        <dbReference type="EMBL" id="KAI5074313.1"/>
    </source>
</evidence>
<feature type="transmembrane region" description="Helical" evidence="2">
    <location>
        <begin position="49"/>
        <end position="70"/>
    </location>
</feature>
<evidence type="ECO:0000256" key="2">
    <source>
        <dbReference type="SAM" id="Phobius"/>
    </source>
</evidence>
<gene>
    <name evidence="4" type="ORF">GOP47_0010274</name>
</gene>
<dbReference type="Pfam" id="PF13639">
    <property type="entry name" value="zf-RING_2"/>
    <property type="match status" value="1"/>
</dbReference>
<name>A0A9D4UVK0_ADICA</name>
<feature type="transmembrane region" description="Helical" evidence="2">
    <location>
        <begin position="203"/>
        <end position="222"/>
    </location>
</feature>
<dbReference type="InterPro" id="IPR001841">
    <property type="entry name" value="Znf_RING"/>
</dbReference>
<feature type="transmembrane region" description="Helical" evidence="2">
    <location>
        <begin position="373"/>
        <end position="402"/>
    </location>
</feature>
<accession>A0A9D4UVK0</accession>
<feature type="domain" description="RING-type" evidence="3">
    <location>
        <begin position="464"/>
        <end position="505"/>
    </location>
</feature>
<dbReference type="PANTHER" id="PTHR46225:SF1">
    <property type="entry name" value="RING_U-BOX SUPERFAMILY PROTEIN"/>
    <property type="match status" value="1"/>
</dbReference>
<evidence type="ECO:0000313" key="5">
    <source>
        <dbReference type="Proteomes" id="UP000886520"/>
    </source>
</evidence>
<dbReference type="Proteomes" id="UP000886520">
    <property type="component" value="Chromosome 10"/>
</dbReference>
<sequence length="523" mass="58066">MGIDPRKRRLQRKVGGRWVDHEACVTCNIFMIEKKKGKANLRDTSSVPAVLEVVLLLQVAGRFFFFFYYFEGRKRKNMEAVTTTSPTLTSGPPADYTHSCAHDPSVNVSAELTLGAAACSSCALHHCTALHAESVNQTIETCHILINDDPEYSFPTHQADNGIIPRRIEHFEEADTSLIMQRMDGLLRAWIARARGSPSRPTWITLQLLSTLFQILAVALMLPRELLRGRSPFASSPLPAWALGYALACLLYLLLQVHILVQNPVESRPLLGAHNQRAGQPLIVHQVDVASPDATRKEKVVDEPQIDNGLAAANSHEASSDEEHTGGLARAGKEEEKVKLRFCLDFFFGVWFVIGVIWVLGKPSTCTQASPTLYGLCVALLLVNTFGYMMPLILCCASCCCFQPTTSRVSMQDNNKKNGVSQQQIDLSLPISTIKEGIVHTDCAKKCHEAEKDVWLENIGMAGCCICLEKYEENAIVRVLPCSHYFHIACVDKWLKLNACCPLCKFCLRPKRLHPLFCPSSMA</sequence>
<dbReference type="PANTHER" id="PTHR46225">
    <property type="entry name" value="C3H4 TYPE ZINC FINGER PROTEIN"/>
    <property type="match status" value="1"/>
</dbReference>
<dbReference type="OrthoDB" id="8062037at2759"/>
<keyword evidence="5" id="KW-1185">Reference proteome</keyword>
<dbReference type="SUPFAM" id="SSF57850">
    <property type="entry name" value="RING/U-box"/>
    <property type="match status" value="1"/>
</dbReference>
<dbReference type="Gene3D" id="3.30.40.10">
    <property type="entry name" value="Zinc/RING finger domain, C3HC4 (zinc finger)"/>
    <property type="match status" value="1"/>
</dbReference>